<name>A0A409WC03_9AGAR</name>
<dbReference type="Proteomes" id="UP000284706">
    <property type="component" value="Unassembled WGS sequence"/>
</dbReference>
<feature type="transmembrane region" description="Helical" evidence="1">
    <location>
        <begin position="29"/>
        <end position="51"/>
    </location>
</feature>
<feature type="transmembrane region" description="Helical" evidence="1">
    <location>
        <begin position="184"/>
        <end position="203"/>
    </location>
</feature>
<dbReference type="AlphaFoldDB" id="A0A409WC03"/>
<dbReference type="InParanoid" id="A0A409WC03"/>
<keyword evidence="3" id="KW-1185">Reference proteome</keyword>
<evidence type="ECO:0000313" key="2">
    <source>
        <dbReference type="EMBL" id="PPQ76013.1"/>
    </source>
</evidence>
<feature type="transmembrane region" description="Helical" evidence="1">
    <location>
        <begin position="256"/>
        <end position="276"/>
    </location>
</feature>
<feature type="transmembrane region" description="Helical" evidence="1">
    <location>
        <begin position="144"/>
        <end position="164"/>
    </location>
</feature>
<feature type="transmembrane region" description="Helical" evidence="1">
    <location>
        <begin position="224"/>
        <end position="244"/>
    </location>
</feature>
<evidence type="ECO:0000313" key="3">
    <source>
        <dbReference type="Proteomes" id="UP000284706"/>
    </source>
</evidence>
<protein>
    <submittedName>
        <fullName evidence="2">Uncharacterized protein</fullName>
    </submittedName>
</protein>
<evidence type="ECO:0000256" key="1">
    <source>
        <dbReference type="SAM" id="Phobius"/>
    </source>
</evidence>
<comment type="caution">
    <text evidence="2">The sequence shown here is derived from an EMBL/GenBank/DDBJ whole genome shotgun (WGS) entry which is preliminary data.</text>
</comment>
<accession>A0A409WC03</accession>
<proteinExistence type="predicted"/>
<keyword evidence="1" id="KW-0812">Transmembrane</keyword>
<dbReference type="EMBL" id="NHYE01005205">
    <property type="protein sequence ID" value="PPQ76013.1"/>
    <property type="molecule type" value="Genomic_DNA"/>
</dbReference>
<feature type="transmembrane region" description="Helical" evidence="1">
    <location>
        <begin position="108"/>
        <end position="132"/>
    </location>
</feature>
<gene>
    <name evidence="2" type="ORF">CVT26_005116</name>
</gene>
<reference evidence="2 3" key="1">
    <citation type="journal article" date="2018" name="Evol. Lett.">
        <title>Horizontal gene cluster transfer increased hallucinogenic mushroom diversity.</title>
        <authorList>
            <person name="Reynolds H.T."/>
            <person name="Vijayakumar V."/>
            <person name="Gluck-Thaler E."/>
            <person name="Korotkin H.B."/>
            <person name="Matheny P.B."/>
            <person name="Slot J.C."/>
        </authorList>
    </citation>
    <scope>NUCLEOTIDE SEQUENCE [LARGE SCALE GENOMIC DNA]</scope>
    <source>
        <strain evidence="2 3">SRW20</strain>
    </source>
</reference>
<keyword evidence="1" id="KW-0472">Membrane</keyword>
<feature type="transmembrane region" description="Helical" evidence="1">
    <location>
        <begin position="63"/>
        <end position="88"/>
    </location>
</feature>
<organism evidence="2 3">
    <name type="scientific">Gymnopilus dilepis</name>
    <dbReference type="NCBI Taxonomy" id="231916"/>
    <lineage>
        <taxon>Eukaryota</taxon>
        <taxon>Fungi</taxon>
        <taxon>Dikarya</taxon>
        <taxon>Basidiomycota</taxon>
        <taxon>Agaricomycotina</taxon>
        <taxon>Agaricomycetes</taxon>
        <taxon>Agaricomycetidae</taxon>
        <taxon>Agaricales</taxon>
        <taxon>Agaricineae</taxon>
        <taxon>Hymenogastraceae</taxon>
        <taxon>Gymnopilus</taxon>
    </lineage>
</organism>
<keyword evidence="1" id="KW-1133">Transmembrane helix</keyword>
<sequence length="312" mass="34852">MASSLPMECTTPFTEVFQALDLDLRHLPAFFSVVFAVQIFDVSSYFFENFLSAMLSSHKRTRALLYTGRCIMIVPICAYYIVALGAWVGMGSNCTSFHCAYVRILKTVAAQMAVSAMELSFVVSFSTIFNLYHQRNISETKSILAVFFVFSSIMEYFMKGPLLLAISSARSACLLSETQVPSHLAFSIGVWVCQIVPIIRSIFRLPGKRAPNTLSQEEMMRNCNLGAQWIMAFSMVIAAVESYIPDATNNLFDQVTYVFLAWSLCLASILVSLFVLEMKKIFAENFDEGPSNHGLQARTVAFHALPGLDYKV</sequence>